<evidence type="ECO:0000313" key="12">
    <source>
        <dbReference type="Proteomes" id="UP000724874"/>
    </source>
</evidence>
<evidence type="ECO:0000256" key="5">
    <source>
        <dbReference type="ARBA" id="ARBA00022895"/>
    </source>
</evidence>
<organism evidence="11 12">
    <name type="scientific">Gymnopilus junonius</name>
    <name type="common">Spectacular rustgill mushroom</name>
    <name type="synonym">Gymnopilus spectabilis subsp. junonius</name>
    <dbReference type="NCBI Taxonomy" id="109634"/>
    <lineage>
        <taxon>Eukaryota</taxon>
        <taxon>Fungi</taxon>
        <taxon>Dikarya</taxon>
        <taxon>Basidiomycota</taxon>
        <taxon>Agaricomycotina</taxon>
        <taxon>Agaricomycetes</taxon>
        <taxon>Agaricomycetidae</taxon>
        <taxon>Agaricales</taxon>
        <taxon>Agaricineae</taxon>
        <taxon>Hymenogastraceae</taxon>
        <taxon>Gymnopilus</taxon>
    </lineage>
</organism>
<name>A0A9P5NR07_GYMJU</name>
<dbReference type="Gene3D" id="2.40.50.140">
    <property type="entry name" value="Nucleic acid-binding proteins"/>
    <property type="match status" value="1"/>
</dbReference>
<evidence type="ECO:0000313" key="11">
    <source>
        <dbReference type="EMBL" id="KAF8901056.1"/>
    </source>
</evidence>
<dbReference type="GO" id="GO:0003677">
    <property type="term" value="F:DNA binding"/>
    <property type="evidence" value="ECO:0007669"/>
    <property type="project" value="UniProtKB-KW"/>
</dbReference>
<evidence type="ECO:0000256" key="7">
    <source>
        <dbReference type="ARBA" id="ARBA00023242"/>
    </source>
</evidence>
<dbReference type="GO" id="GO:0005634">
    <property type="term" value="C:nucleus"/>
    <property type="evidence" value="ECO:0007669"/>
    <property type="project" value="UniProtKB-SubCell"/>
</dbReference>
<evidence type="ECO:0000256" key="3">
    <source>
        <dbReference type="ARBA" id="ARBA00017411"/>
    </source>
</evidence>
<evidence type="ECO:0000256" key="9">
    <source>
        <dbReference type="SAM" id="MobiDB-lite"/>
    </source>
</evidence>
<feature type="compositionally biased region" description="Low complexity" evidence="9">
    <location>
        <begin position="160"/>
        <end position="177"/>
    </location>
</feature>
<gene>
    <name evidence="11" type="ORF">CPB84DRAFT_1778363</name>
</gene>
<evidence type="ECO:0000256" key="4">
    <source>
        <dbReference type="ARBA" id="ARBA00022454"/>
    </source>
</evidence>
<keyword evidence="7" id="KW-0539">Nucleus</keyword>
<accession>A0A9P5NR07</accession>
<dbReference type="PANTHER" id="PTHR13989:SF33">
    <property type="entry name" value="CST COMPLEX SUBUNIT STN1"/>
    <property type="match status" value="1"/>
</dbReference>
<evidence type="ECO:0000256" key="8">
    <source>
        <dbReference type="ARBA" id="ARBA00030039"/>
    </source>
</evidence>
<dbReference type="SUPFAM" id="SSF50249">
    <property type="entry name" value="Nucleic acid-binding proteins"/>
    <property type="match status" value="1"/>
</dbReference>
<feature type="region of interest" description="Disordered" evidence="9">
    <location>
        <begin position="159"/>
        <end position="194"/>
    </location>
</feature>
<dbReference type="GO" id="GO:0000781">
    <property type="term" value="C:chromosome, telomeric region"/>
    <property type="evidence" value="ECO:0007669"/>
    <property type="project" value="UniProtKB-SubCell"/>
</dbReference>
<keyword evidence="5" id="KW-0779">Telomere</keyword>
<keyword evidence="4" id="KW-0158">Chromosome</keyword>
<evidence type="ECO:0000256" key="2">
    <source>
        <dbReference type="ARBA" id="ARBA00004574"/>
    </source>
</evidence>
<dbReference type="InterPro" id="IPR040260">
    <property type="entry name" value="RFA2-like"/>
</dbReference>
<dbReference type="Proteomes" id="UP000724874">
    <property type="component" value="Unassembled WGS sequence"/>
</dbReference>
<keyword evidence="6" id="KW-0238">DNA-binding</keyword>
<evidence type="ECO:0000259" key="10">
    <source>
        <dbReference type="Pfam" id="PF10451"/>
    </source>
</evidence>
<dbReference type="PANTHER" id="PTHR13989">
    <property type="entry name" value="REPLICATION PROTEIN A-RELATED"/>
    <property type="match status" value="1"/>
</dbReference>
<feature type="domain" description="CST complex subunit Stn1 N-terminal" evidence="10">
    <location>
        <begin position="9"/>
        <end position="55"/>
    </location>
</feature>
<comment type="subcellular location">
    <subcellularLocation>
        <location evidence="2">Chromosome</location>
        <location evidence="2">Telomere</location>
    </subcellularLocation>
    <subcellularLocation>
        <location evidence="1">Nucleus</location>
    </subcellularLocation>
</comment>
<evidence type="ECO:0000256" key="1">
    <source>
        <dbReference type="ARBA" id="ARBA00004123"/>
    </source>
</evidence>
<evidence type="ECO:0000256" key="6">
    <source>
        <dbReference type="ARBA" id="ARBA00023125"/>
    </source>
</evidence>
<protein>
    <recommendedName>
        <fullName evidence="3">CST complex subunit STN1</fullName>
    </recommendedName>
    <alternativeName>
        <fullName evidence="8">Suppressor of cdc thirteen homolog</fullName>
    </alternativeName>
</protein>
<feature type="compositionally biased region" description="Basic and acidic residues" evidence="9">
    <location>
        <begin position="237"/>
        <end position="252"/>
    </location>
</feature>
<dbReference type="InterPro" id="IPR018856">
    <property type="entry name" value="Stn1_N"/>
</dbReference>
<feature type="compositionally biased region" description="Polar residues" evidence="9">
    <location>
        <begin position="274"/>
        <end position="290"/>
    </location>
</feature>
<feature type="region of interest" description="Disordered" evidence="9">
    <location>
        <begin position="219"/>
        <end position="291"/>
    </location>
</feature>
<dbReference type="EMBL" id="JADNYJ010000044">
    <property type="protein sequence ID" value="KAF8901056.1"/>
    <property type="molecule type" value="Genomic_DNA"/>
</dbReference>
<dbReference type="InterPro" id="IPR012340">
    <property type="entry name" value="NA-bd_OB-fold"/>
</dbReference>
<proteinExistence type="predicted"/>
<comment type="caution">
    <text evidence="11">The sequence shown here is derived from an EMBL/GenBank/DDBJ whole genome shotgun (WGS) entry which is preliminary data.</text>
</comment>
<dbReference type="AlphaFoldDB" id="A0A9P5NR07"/>
<reference evidence="11" key="1">
    <citation type="submission" date="2020-11" db="EMBL/GenBank/DDBJ databases">
        <authorList>
            <consortium name="DOE Joint Genome Institute"/>
            <person name="Ahrendt S."/>
            <person name="Riley R."/>
            <person name="Andreopoulos W."/>
            <person name="LaButti K."/>
            <person name="Pangilinan J."/>
            <person name="Ruiz-duenas F.J."/>
            <person name="Barrasa J.M."/>
            <person name="Sanchez-Garcia M."/>
            <person name="Camarero S."/>
            <person name="Miyauchi S."/>
            <person name="Serrano A."/>
            <person name="Linde D."/>
            <person name="Babiker R."/>
            <person name="Drula E."/>
            <person name="Ayuso-Fernandez I."/>
            <person name="Pacheco R."/>
            <person name="Padilla G."/>
            <person name="Ferreira P."/>
            <person name="Barriuso J."/>
            <person name="Kellner H."/>
            <person name="Castanera R."/>
            <person name="Alfaro M."/>
            <person name="Ramirez L."/>
            <person name="Pisabarro A.G."/>
            <person name="Kuo A."/>
            <person name="Tritt A."/>
            <person name="Lipzen A."/>
            <person name="He G."/>
            <person name="Yan M."/>
            <person name="Ng V."/>
            <person name="Cullen D."/>
            <person name="Martin F."/>
            <person name="Rosso M.-N."/>
            <person name="Henrissat B."/>
            <person name="Hibbett D."/>
            <person name="Martinez A.T."/>
            <person name="Grigoriev I.V."/>
        </authorList>
    </citation>
    <scope>NUCLEOTIDE SEQUENCE</scope>
    <source>
        <strain evidence="11">AH 44721</strain>
    </source>
</reference>
<dbReference type="Pfam" id="PF10451">
    <property type="entry name" value="Stn1"/>
    <property type="match status" value="1"/>
</dbReference>
<dbReference type="OrthoDB" id="77828at2759"/>
<keyword evidence="12" id="KW-1185">Reference proteome</keyword>
<sequence>MQQNTVETRDLFWLGPVPCSSVKIVGMIVGIRVYEKKIIYTVDDGTGVIDCNHSQPRAAFFGNTGNINSSLSKYQRIEPQLPKPICRIGSFVRLTGRLLVCADSRQISVKDIELCSANNELMHTRAVRELHRSSYSSTEPFTIPSQPAFSTPKKVNVLASPSTINSSRPSSTSSSPIKPEKQSPIKLRHPSRLHTHDLTENTFRIYLKHYMDHAPVIQGPTNADYDSDTGIGNAIDRLPETPTKRSRYDETPRQQSSRLAFDATPRSRIPAPNFSATTSSSFQQGSSETPDSIRRGFSLSYLRRIPELSLLASRVVEAVGRRKLREERRKLKEAGFQPSHNQKVKMLSAPVISPGKFAGKKKRLFKWAVVELLKEGCIVLWDGPVRPCPNIRAIKDTSKLWKANITASTTLEGDNTLFSMSSGTVPSFLLEGEDGDAALSDPDPNEEAYISLTADYLADFVESAIKVLVRHYEDAGKPYSGASKESILSILKKDDRWQHVGEWNVDDTLKFLQAEGRVWAVGKNGWDVTE</sequence>